<keyword evidence="3 5" id="KW-0067">ATP-binding</keyword>
<feature type="domain" description="ABC transporter" evidence="4">
    <location>
        <begin position="20"/>
        <end position="238"/>
    </location>
</feature>
<evidence type="ECO:0000313" key="6">
    <source>
        <dbReference type="Proteomes" id="UP001597036"/>
    </source>
</evidence>
<dbReference type="RefSeq" id="WP_377937563.1">
    <property type="nucleotide sequence ID" value="NZ_JBHTHQ010000005.1"/>
</dbReference>
<evidence type="ECO:0000256" key="2">
    <source>
        <dbReference type="ARBA" id="ARBA00022741"/>
    </source>
</evidence>
<dbReference type="SMART" id="SM00382">
    <property type="entry name" value="AAA"/>
    <property type="match status" value="1"/>
</dbReference>
<comment type="caution">
    <text evidence="5">The sequence shown here is derived from an EMBL/GenBank/DDBJ whole genome shotgun (WGS) entry which is preliminary data.</text>
</comment>
<dbReference type="InterPro" id="IPR015854">
    <property type="entry name" value="ABC_transpr_LolD-like"/>
</dbReference>
<keyword evidence="6" id="KW-1185">Reference proteome</keyword>
<comment type="similarity">
    <text evidence="1">Belongs to the ABC transporter superfamily.</text>
</comment>
<keyword evidence="2" id="KW-0547">Nucleotide-binding</keyword>
<dbReference type="EMBL" id="JBHTHQ010000005">
    <property type="protein sequence ID" value="MFD0704183.1"/>
    <property type="molecule type" value="Genomic_DNA"/>
</dbReference>
<protein>
    <submittedName>
        <fullName evidence="5">ATP-binding cassette domain-containing protein</fullName>
    </submittedName>
</protein>
<dbReference type="Proteomes" id="UP001597036">
    <property type="component" value="Unassembled WGS sequence"/>
</dbReference>
<evidence type="ECO:0000256" key="1">
    <source>
        <dbReference type="ARBA" id="ARBA00005417"/>
    </source>
</evidence>
<dbReference type="Pfam" id="PF00005">
    <property type="entry name" value="ABC_tran"/>
    <property type="match status" value="1"/>
</dbReference>
<dbReference type="Gene3D" id="3.40.50.300">
    <property type="entry name" value="P-loop containing nucleotide triphosphate hydrolases"/>
    <property type="match status" value="1"/>
</dbReference>
<proteinExistence type="inferred from homology"/>
<dbReference type="PROSITE" id="PS00211">
    <property type="entry name" value="ABC_TRANSPORTER_1"/>
    <property type="match status" value="1"/>
</dbReference>
<evidence type="ECO:0000259" key="4">
    <source>
        <dbReference type="PROSITE" id="PS50893"/>
    </source>
</evidence>
<dbReference type="PROSITE" id="PS50893">
    <property type="entry name" value="ABC_TRANSPORTER_2"/>
    <property type="match status" value="1"/>
</dbReference>
<dbReference type="InterPro" id="IPR003439">
    <property type="entry name" value="ABC_transporter-like_ATP-bd"/>
</dbReference>
<dbReference type="InterPro" id="IPR027417">
    <property type="entry name" value="P-loop_NTPase"/>
</dbReference>
<sequence length="239" mass="26539">MIHVVQAALNGVVKGVEMKIVLRNLSFSYVSASRERKIFENVNFTFGSDRVYSIMGPSGTGKTTLFKLLSNDLEPSEGTILFDDRDSHTLKPQYVRSHIISRIYQDYLLVPYMTAGENILLSREILGTKTSLEEKENAHHLLDLVGIGNLKDTPVRLLSGGEQQRVCIARALASQVPILLADEPTGALDKENTLKIGELLRKVAHERSITVLVATHDPLLAEEVDEQCVIDNFRINSVA</sequence>
<dbReference type="SUPFAM" id="SSF52540">
    <property type="entry name" value="P-loop containing nucleoside triphosphate hydrolases"/>
    <property type="match status" value="1"/>
</dbReference>
<name>A0ABW2Y1P4_9BIFI</name>
<dbReference type="InterPro" id="IPR017871">
    <property type="entry name" value="ABC_transporter-like_CS"/>
</dbReference>
<organism evidence="5 6">
    <name type="scientific">Alloscardovia venturai</name>
    <dbReference type="NCBI Taxonomy" id="1769421"/>
    <lineage>
        <taxon>Bacteria</taxon>
        <taxon>Bacillati</taxon>
        <taxon>Actinomycetota</taxon>
        <taxon>Actinomycetes</taxon>
        <taxon>Bifidobacteriales</taxon>
        <taxon>Bifidobacteriaceae</taxon>
        <taxon>Alloscardovia</taxon>
    </lineage>
</organism>
<accession>A0ABW2Y1P4</accession>
<reference evidence="6" key="1">
    <citation type="journal article" date="2019" name="Int. J. Syst. Evol. Microbiol.">
        <title>The Global Catalogue of Microorganisms (GCM) 10K type strain sequencing project: providing services to taxonomists for standard genome sequencing and annotation.</title>
        <authorList>
            <consortium name="The Broad Institute Genomics Platform"/>
            <consortium name="The Broad Institute Genome Sequencing Center for Infectious Disease"/>
            <person name="Wu L."/>
            <person name="Ma J."/>
        </authorList>
    </citation>
    <scope>NUCLEOTIDE SEQUENCE [LARGE SCALE GENOMIC DNA]</scope>
    <source>
        <strain evidence="6">CCM 8604</strain>
    </source>
</reference>
<evidence type="ECO:0000256" key="3">
    <source>
        <dbReference type="ARBA" id="ARBA00022840"/>
    </source>
</evidence>
<dbReference type="PANTHER" id="PTHR24220">
    <property type="entry name" value="IMPORT ATP-BINDING PROTEIN"/>
    <property type="match status" value="1"/>
</dbReference>
<dbReference type="GO" id="GO:0005524">
    <property type="term" value="F:ATP binding"/>
    <property type="evidence" value="ECO:0007669"/>
    <property type="project" value="UniProtKB-KW"/>
</dbReference>
<dbReference type="InterPro" id="IPR003593">
    <property type="entry name" value="AAA+_ATPase"/>
</dbReference>
<dbReference type="PANTHER" id="PTHR24220:SF689">
    <property type="entry name" value="LIPOPROTEIN-RELEASING SYSTEM ATP-BINDING PROTEIN LOLD"/>
    <property type="match status" value="1"/>
</dbReference>
<evidence type="ECO:0000313" key="5">
    <source>
        <dbReference type="EMBL" id="MFD0704183.1"/>
    </source>
</evidence>
<gene>
    <name evidence="5" type="ORF">ACFQY8_00220</name>
</gene>